<dbReference type="AlphaFoldDB" id="A0A8A1M078"/>
<gene>
    <name evidence="2" type="ORF">I7I51_08826</name>
</gene>
<dbReference type="Proteomes" id="UP000663671">
    <property type="component" value="Chromosome 2"/>
</dbReference>
<name>A0A8A1M078_AJECA</name>
<keyword evidence="1" id="KW-0812">Transmembrane</keyword>
<sequence length="235" mass="26634">MAPKRRLILCESRGTATGILDSKRQPEAVDCRHILPAAFLLVFLLWQFPALLYMVQQLFSISSFPVYHLMPPQVMAKVENVRQVRSSFGFYLICVAIINQSLKSRYASPSPAKHARYMSKYWKATKWDKEIKQATLSQVSISILATFNDIAPLRLDRTCRKACMPQNTMKNYVKKKELRISNLTVPQVNVPQNGLSRNGGEDMWIRTAYTMAAVNIDAATAGPFSGSSMEPVREW</sequence>
<feature type="transmembrane region" description="Helical" evidence="1">
    <location>
        <begin position="34"/>
        <end position="55"/>
    </location>
</feature>
<evidence type="ECO:0000313" key="2">
    <source>
        <dbReference type="EMBL" id="QSS59391.1"/>
    </source>
</evidence>
<dbReference type="EMBL" id="CP069109">
    <property type="protein sequence ID" value="QSS59391.1"/>
    <property type="molecule type" value="Genomic_DNA"/>
</dbReference>
<evidence type="ECO:0000256" key="1">
    <source>
        <dbReference type="SAM" id="Phobius"/>
    </source>
</evidence>
<organism evidence="2 3">
    <name type="scientific">Ajellomyces capsulatus</name>
    <name type="common">Darling's disease fungus</name>
    <name type="synonym">Histoplasma capsulatum</name>
    <dbReference type="NCBI Taxonomy" id="5037"/>
    <lineage>
        <taxon>Eukaryota</taxon>
        <taxon>Fungi</taxon>
        <taxon>Dikarya</taxon>
        <taxon>Ascomycota</taxon>
        <taxon>Pezizomycotina</taxon>
        <taxon>Eurotiomycetes</taxon>
        <taxon>Eurotiomycetidae</taxon>
        <taxon>Onygenales</taxon>
        <taxon>Ajellomycetaceae</taxon>
        <taxon>Histoplasma</taxon>
    </lineage>
</organism>
<keyword evidence="1" id="KW-1133">Transmembrane helix</keyword>
<keyword evidence="1" id="KW-0472">Membrane</keyword>
<protein>
    <submittedName>
        <fullName evidence="2">Uncharacterized protein</fullName>
    </submittedName>
</protein>
<reference evidence="2" key="1">
    <citation type="submission" date="2021-01" db="EMBL/GenBank/DDBJ databases">
        <title>Chromosome-level genome assembly of a human fungal pathogen reveals clustering of transcriptionally co-regulated genes.</title>
        <authorList>
            <person name="Voorhies M."/>
            <person name="Cohen S."/>
            <person name="Shea T.P."/>
            <person name="Petrus S."/>
            <person name="Munoz J.F."/>
            <person name="Poplawski S."/>
            <person name="Goldman W.E."/>
            <person name="Michael T."/>
            <person name="Cuomo C.A."/>
            <person name="Sil A."/>
            <person name="Beyhan S."/>
        </authorList>
    </citation>
    <scope>NUCLEOTIDE SEQUENCE</scope>
    <source>
        <strain evidence="2">WU24</strain>
    </source>
</reference>
<proteinExistence type="predicted"/>
<dbReference type="VEuPathDB" id="FungiDB:I7I51_08826"/>
<evidence type="ECO:0000313" key="3">
    <source>
        <dbReference type="Proteomes" id="UP000663671"/>
    </source>
</evidence>
<accession>A0A8A1M078</accession>